<dbReference type="EMBL" id="BMXF01000001">
    <property type="protein sequence ID" value="GHB62710.1"/>
    <property type="molecule type" value="Genomic_DNA"/>
</dbReference>
<evidence type="ECO:0000313" key="2">
    <source>
        <dbReference type="Proteomes" id="UP000598271"/>
    </source>
</evidence>
<comment type="caution">
    <text evidence="1">The sequence shown here is derived from an EMBL/GenBank/DDBJ whole genome shotgun (WGS) entry which is preliminary data.</text>
</comment>
<keyword evidence="2" id="KW-1185">Reference proteome</keyword>
<protein>
    <submittedName>
        <fullName evidence="1">Uncharacterized protein</fullName>
    </submittedName>
</protein>
<dbReference type="AlphaFoldDB" id="A0A8J3D7T8"/>
<accession>A0A8J3D7T8</accession>
<reference evidence="1 2" key="1">
    <citation type="journal article" date="2014" name="Int. J. Syst. Evol. Microbiol.">
        <title>Complete genome sequence of Corynebacterium casei LMG S-19264T (=DSM 44701T), isolated from a smear-ripened cheese.</title>
        <authorList>
            <consortium name="US DOE Joint Genome Institute (JGI-PGF)"/>
            <person name="Walter F."/>
            <person name="Albersmeier A."/>
            <person name="Kalinowski J."/>
            <person name="Ruckert C."/>
        </authorList>
    </citation>
    <scope>NUCLEOTIDE SEQUENCE [LARGE SCALE GENOMIC DNA]</scope>
    <source>
        <strain evidence="1 2">KCTC 12866</strain>
    </source>
</reference>
<sequence length="57" mass="6627">MPSHDRAIQLIEKLVRNALSEEELNELLANIGQQEMTAEYSVILEKYFYGLLTKDQE</sequence>
<gene>
    <name evidence="1" type="ORF">GCM10007390_15680</name>
</gene>
<dbReference type="Proteomes" id="UP000598271">
    <property type="component" value="Unassembled WGS sequence"/>
</dbReference>
<proteinExistence type="predicted"/>
<organism evidence="1 2">
    <name type="scientific">Persicitalea jodogahamensis</name>
    <dbReference type="NCBI Taxonomy" id="402147"/>
    <lineage>
        <taxon>Bacteria</taxon>
        <taxon>Pseudomonadati</taxon>
        <taxon>Bacteroidota</taxon>
        <taxon>Cytophagia</taxon>
        <taxon>Cytophagales</taxon>
        <taxon>Spirosomataceae</taxon>
        <taxon>Persicitalea</taxon>
    </lineage>
</organism>
<name>A0A8J3D7T8_9BACT</name>
<dbReference type="RefSeq" id="WP_189563751.1">
    <property type="nucleotide sequence ID" value="NZ_BMXF01000001.1"/>
</dbReference>
<evidence type="ECO:0000313" key="1">
    <source>
        <dbReference type="EMBL" id="GHB62710.1"/>
    </source>
</evidence>